<dbReference type="Proteomes" id="UP000829196">
    <property type="component" value="Unassembled WGS sequence"/>
</dbReference>
<evidence type="ECO:0000313" key="2">
    <source>
        <dbReference type="EMBL" id="KAI0494377.1"/>
    </source>
</evidence>
<feature type="region of interest" description="Disordered" evidence="1">
    <location>
        <begin position="16"/>
        <end position="45"/>
    </location>
</feature>
<dbReference type="EMBL" id="JAGYWB010000017">
    <property type="protein sequence ID" value="KAI0494377.1"/>
    <property type="molecule type" value="Genomic_DNA"/>
</dbReference>
<dbReference type="AlphaFoldDB" id="A0A8T3AD93"/>
<evidence type="ECO:0000313" key="3">
    <source>
        <dbReference type="Proteomes" id="UP000829196"/>
    </source>
</evidence>
<sequence>MRLPAKPTKKFVTRLPSKDHPLEAAAKKNHTKDNQWTGQPNWSNRPAGRLLRCRRRGTACRACVLRPPAPACRGCQRPRAASAPGLALCLRAWSRARVPRNCLRPQNSVSHRFGWRFAVTDLSGLHQPKKLFLGIFWL</sequence>
<comment type="caution">
    <text evidence="2">The sequence shown here is derived from an EMBL/GenBank/DDBJ whole genome shotgun (WGS) entry which is preliminary data.</text>
</comment>
<feature type="compositionally biased region" description="Polar residues" evidence="1">
    <location>
        <begin position="34"/>
        <end position="44"/>
    </location>
</feature>
<proteinExistence type="predicted"/>
<reference evidence="2" key="1">
    <citation type="journal article" date="2022" name="Front. Genet.">
        <title>Chromosome-Scale Assembly of the Dendrobium nobile Genome Provides Insights Into the Molecular Mechanism of the Biosynthesis of the Medicinal Active Ingredient of Dendrobium.</title>
        <authorList>
            <person name="Xu Q."/>
            <person name="Niu S.-C."/>
            <person name="Li K.-L."/>
            <person name="Zheng P.-J."/>
            <person name="Zhang X.-J."/>
            <person name="Jia Y."/>
            <person name="Liu Y."/>
            <person name="Niu Y.-X."/>
            <person name="Yu L.-H."/>
            <person name="Chen D.-F."/>
            <person name="Zhang G.-Q."/>
        </authorList>
    </citation>
    <scope>NUCLEOTIDE SEQUENCE</scope>
    <source>
        <tissue evidence="2">Leaf</tissue>
    </source>
</reference>
<keyword evidence="3" id="KW-1185">Reference proteome</keyword>
<feature type="compositionally biased region" description="Basic and acidic residues" evidence="1">
    <location>
        <begin position="16"/>
        <end position="26"/>
    </location>
</feature>
<gene>
    <name evidence="2" type="ORF">KFK09_024511</name>
</gene>
<name>A0A8T3AD93_DENNO</name>
<protein>
    <submittedName>
        <fullName evidence="2">Uncharacterized protein</fullName>
    </submittedName>
</protein>
<accession>A0A8T3AD93</accession>
<evidence type="ECO:0000256" key="1">
    <source>
        <dbReference type="SAM" id="MobiDB-lite"/>
    </source>
</evidence>
<organism evidence="2 3">
    <name type="scientific">Dendrobium nobile</name>
    <name type="common">Orchid</name>
    <dbReference type="NCBI Taxonomy" id="94219"/>
    <lineage>
        <taxon>Eukaryota</taxon>
        <taxon>Viridiplantae</taxon>
        <taxon>Streptophyta</taxon>
        <taxon>Embryophyta</taxon>
        <taxon>Tracheophyta</taxon>
        <taxon>Spermatophyta</taxon>
        <taxon>Magnoliopsida</taxon>
        <taxon>Liliopsida</taxon>
        <taxon>Asparagales</taxon>
        <taxon>Orchidaceae</taxon>
        <taxon>Epidendroideae</taxon>
        <taxon>Malaxideae</taxon>
        <taxon>Dendrobiinae</taxon>
        <taxon>Dendrobium</taxon>
    </lineage>
</organism>